<evidence type="ECO:0000256" key="3">
    <source>
        <dbReference type="ARBA" id="ARBA00022741"/>
    </source>
</evidence>
<feature type="region of interest" description="Disordered" evidence="12">
    <location>
        <begin position="413"/>
        <end position="444"/>
    </location>
</feature>
<evidence type="ECO:0000256" key="10">
    <source>
        <dbReference type="ARBA" id="ARBA00023136"/>
    </source>
</evidence>
<dbReference type="eggNOG" id="KOG0448">
    <property type="taxonomic scope" value="Eukaryota"/>
</dbReference>
<dbReference type="SUPFAM" id="SSF52540">
    <property type="entry name" value="P-loop containing nucleoside triphosphate hydrolases"/>
    <property type="match status" value="1"/>
</dbReference>
<evidence type="ECO:0000256" key="7">
    <source>
        <dbReference type="ARBA" id="ARBA00023054"/>
    </source>
</evidence>
<dbReference type="GO" id="GO:1990626">
    <property type="term" value="P:mitochondrial outer membrane fusion"/>
    <property type="evidence" value="ECO:0007669"/>
    <property type="project" value="EnsemblFungi"/>
</dbReference>
<evidence type="ECO:0000256" key="8">
    <source>
        <dbReference type="ARBA" id="ARBA00023128"/>
    </source>
</evidence>
<evidence type="ECO:0000256" key="5">
    <source>
        <dbReference type="ARBA" id="ARBA00022801"/>
    </source>
</evidence>
<dbReference type="GO" id="GO:0005777">
    <property type="term" value="C:peroxisome"/>
    <property type="evidence" value="ECO:0007669"/>
    <property type="project" value="EnsemblFungi"/>
</dbReference>
<dbReference type="GO" id="GO:0160189">
    <property type="term" value="C:peroxisomal-mitochondrial contact site"/>
    <property type="evidence" value="ECO:0007669"/>
    <property type="project" value="EnsemblFungi"/>
</dbReference>
<dbReference type="OMA" id="TNKERCK"/>
<keyword evidence="7" id="KW-0175">Coiled coil</keyword>
<protein>
    <recommendedName>
        <fullName evidence="13">Dynamin-type G domain-containing protein</fullName>
    </recommendedName>
</protein>
<keyword evidence="9" id="KW-0342">GTP-binding</keyword>
<dbReference type="PANTHER" id="PTHR10465:SF0">
    <property type="entry name" value="SARCALUMENIN"/>
    <property type="match status" value="1"/>
</dbReference>
<keyword evidence="15" id="KW-1185">Reference proteome</keyword>
<evidence type="ECO:0000313" key="15">
    <source>
        <dbReference type="Proteomes" id="UP000005666"/>
    </source>
</evidence>
<dbReference type="GO" id="GO:0048312">
    <property type="term" value="P:intracellular distribution of mitochondria"/>
    <property type="evidence" value="ECO:0007669"/>
    <property type="project" value="EnsemblFungi"/>
</dbReference>
<keyword evidence="10" id="KW-0472">Membrane</keyword>
<dbReference type="HOGENOM" id="CLU_011752_0_0_1"/>
<dbReference type="InterPro" id="IPR030381">
    <property type="entry name" value="G_DYNAMIN_dom"/>
</dbReference>
<dbReference type="GO" id="GO:0160190">
    <property type="term" value="F:peroxisome-mitochondrion membrane tether activity"/>
    <property type="evidence" value="ECO:0007669"/>
    <property type="project" value="EnsemblFungi"/>
</dbReference>
<sequence>MSDSENEHSVDNQNKDKKDDKYNDSSILTYCNGELLDSENNNVVDDNYDSFYDDFIGNNTSKNTTKVNKKELRKDVDLISSQLSQWNYKNNRKALEKAIVITDTLLTSLRTENIARPIHLPINPDNDDDATLTILKLQLKIEGNYNQNNDNNLNLDKEATSKLFLLQIDSSINHLISLKIRINDVNSKVFITGDVNTGKTNFCNKLLKRSNLLPEDQLPCTFVFCEIFDSSLNNYSEEVHAITTELASNVKEANAQYNIADLSTYEIVNIGDLPKVVTENEKYALLKIYIKDKTNKENTEKSLLKNGIVNISLIDSPGLNIDSIQTAEVLARQEEIDLVVFVVNAENQLTLSAREFIQLASKEKKLMFFVIKKFDRIRNKERCKQLILKQIEELSPETYKQANEFVHFIEGSDEDSNNLTENDNEDTNDDDNNDSDQDNDDPNFQHLENALRNFVLKKRSLSKLLPAKTYLIKLLTDIKQISIYNNKVNTEEDKKIEKELNDLQPHLKETSNRYSILTTKIDKIVDSTVGEVVEKTKQSIRDSLNIPIESFPIYKGLSRIHDYIFYTDKHIATSIRNSIIESESFAKFKTQNAVDTINELGVNELGETFVVDRVFQSDLMFKKKHHDSLKKISVPLSLSYLIDPSWNGFLFYLACGWRNKGSRILDEESQTSTTNNANSLVSFFGLNSYTLGQYWLQPSLLLTSGLPALAVYSVGSVKVIGSVVLNGLQFFSWNSFKSMIIPFTASCLFLGTTYLIHDLHRALPKNLLVKYREQIQNHDYVSLNAERISKEIQQVLKFPVREIVKSCELLINKQIEVKSKLTSRLNDTRTSIKFFNHLLEETTAQISSVNSLSLDID</sequence>
<dbReference type="GO" id="GO:1990627">
    <property type="term" value="P:mitochondrial inner membrane fusion"/>
    <property type="evidence" value="ECO:0007669"/>
    <property type="project" value="EnsemblFungi"/>
</dbReference>
<dbReference type="InterPro" id="IPR027417">
    <property type="entry name" value="P-loop_NTPase"/>
</dbReference>
<keyword evidence="5" id="KW-0378">Hydrolase</keyword>
<feature type="compositionally biased region" description="Acidic residues" evidence="12">
    <location>
        <begin position="413"/>
        <end position="441"/>
    </location>
</feature>
<dbReference type="AlphaFoldDB" id="G8BMT5"/>
<name>G8BMT5_TETPH</name>
<keyword evidence="8" id="KW-0496">Mitochondrion</keyword>
<evidence type="ECO:0000256" key="12">
    <source>
        <dbReference type="SAM" id="MobiDB-lite"/>
    </source>
</evidence>
<evidence type="ECO:0000313" key="14">
    <source>
        <dbReference type="EMBL" id="CCE61213.1"/>
    </source>
</evidence>
<dbReference type="Gene3D" id="3.40.50.300">
    <property type="entry name" value="P-loop containing nucleotide triphosphate hydrolases"/>
    <property type="match status" value="1"/>
</dbReference>
<keyword evidence="4" id="KW-1000">Mitochondrion outer membrane</keyword>
<proteinExistence type="predicted"/>
<dbReference type="FunFam" id="3.40.50.300:FF:000638">
    <property type="entry name" value="Transmembrane GTPase Fzo1, putative"/>
    <property type="match status" value="1"/>
</dbReference>
<evidence type="ECO:0000256" key="4">
    <source>
        <dbReference type="ARBA" id="ARBA00022787"/>
    </source>
</evidence>
<dbReference type="InterPro" id="IPR045063">
    <property type="entry name" value="Dynamin_N"/>
</dbReference>
<evidence type="ECO:0000256" key="11">
    <source>
        <dbReference type="ARBA" id="ARBA00048548"/>
    </source>
</evidence>
<dbReference type="STRING" id="1071381.G8BMT5"/>
<dbReference type="KEGG" id="tpf:TPHA_0A01290"/>
<dbReference type="Pfam" id="PF00350">
    <property type="entry name" value="Dynamin_N"/>
    <property type="match status" value="1"/>
</dbReference>
<dbReference type="Proteomes" id="UP000005666">
    <property type="component" value="Chromosome 1"/>
</dbReference>
<comment type="subcellular location">
    <subcellularLocation>
        <location evidence="1">Mitochondrion outer membrane</location>
        <topology evidence="1">Multi-pass membrane protein</topology>
    </subcellularLocation>
</comment>
<dbReference type="GeneID" id="11532272"/>
<dbReference type="RefSeq" id="XP_003683647.1">
    <property type="nucleotide sequence ID" value="XM_003683599.1"/>
</dbReference>
<evidence type="ECO:0000256" key="1">
    <source>
        <dbReference type="ARBA" id="ARBA00004374"/>
    </source>
</evidence>
<dbReference type="PANTHER" id="PTHR10465">
    <property type="entry name" value="TRANSMEMBRANE GTPASE FZO1"/>
    <property type="match status" value="1"/>
</dbReference>
<dbReference type="GO" id="GO:0005741">
    <property type="term" value="C:mitochondrial outer membrane"/>
    <property type="evidence" value="ECO:0007669"/>
    <property type="project" value="UniProtKB-SubCell"/>
</dbReference>
<reference evidence="14 15" key="1">
    <citation type="journal article" date="2011" name="Proc. Natl. Acad. Sci. U.S.A.">
        <title>Evolutionary erosion of yeast sex chromosomes by mating-type switching accidents.</title>
        <authorList>
            <person name="Gordon J.L."/>
            <person name="Armisen D."/>
            <person name="Proux-Wera E."/>
            <person name="Oheigeartaigh S.S."/>
            <person name="Byrne K.P."/>
            <person name="Wolfe K.H."/>
        </authorList>
    </citation>
    <scope>NUCLEOTIDE SEQUENCE [LARGE SCALE GENOMIC DNA]</scope>
    <source>
        <strain evidence="15">ATCC 24235 / CBS 4417 / NBRC 1672 / NRRL Y-8282 / UCD 70-5</strain>
    </source>
</reference>
<accession>G8BMT5</accession>
<evidence type="ECO:0000256" key="2">
    <source>
        <dbReference type="ARBA" id="ARBA00022692"/>
    </source>
</evidence>
<feature type="domain" description="Dynamin-type G" evidence="13">
    <location>
        <begin position="183"/>
        <end position="466"/>
    </location>
</feature>
<comment type="catalytic activity">
    <reaction evidence="11">
        <text>GTP + H2O = GDP + phosphate + H(+)</text>
        <dbReference type="Rhea" id="RHEA:19669"/>
        <dbReference type="ChEBI" id="CHEBI:15377"/>
        <dbReference type="ChEBI" id="CHEBI:15378"/>
        <dbReference type="ChEBI" id="CHEBI:37565"/>
        <dbReference type="ChEBI" id="CHEBI:43474"/>
        <dbReference type="ChEBI" id="CHEBI:58189"/>
    </reaction>
</comment>
<keyword evidence="6" id="KW-1133">Transmembrane helix</keyword>
<keyword evidence="3" id="KW-0547">Nucleotide-binding</keyword>
<evidence type="ECO:0000259" key="13">
    <source>
        <dbReference type="PROSITE" id="PS51718"/>
    </source>
</evidence>
<dbReference type="InterPro" id="IPR027094">
    <property type="entry name" value="Mitofusin_fam"/>
</dbReference>
<feature type="region of interest" description="Disordered" evidence="12">
    <location>
        <begin position="1"/>
        <end position="23"/>
    </location>
</feature>
<dbReference type="GO" id="GO:0005525">
    <property type="term" value="F:GTP binding"/>
    <property type="evidence" value="ECO:0007669"/>
    <property type="project" value="UniProtKB-KW"/>
</dbReference>
<dbReference type="PROSITE" id="PS51718">
    <property type="entry name" value="G_DYNAMIN_2"/>
    <property type="match status" value="1"/>
</dbReference>
<evidence type="ECO:0000256" key="9">
    <source>
        <dbReference type="ARBA" id="ARBA00023134"/>
    </source>
</evidence>
<dbReference type="EMBL" id="HE612856">
    <property type="protein sequence ID" value="CCE61213.1"/>
    <property type="molecule type" value="Genomic_DNA"/>
</dbReference>
<organism evidence="14 15">
    <name type="scientific">Tetrapisispora phaffii (strain ATCC 24235 / CBS 4417 / NBRC 1672 / NRRL Y-8282 / UCD 70-5)</name>
    <name type="common">Yeast</name>
    <name type="synonym">Fabospora phaffii</name>
    <dbReference type="NCBI Taxonomy" id="1071381"/>
    <lineage>
        <taxon>Eukaryota</taxon>
        <taxon>Fungi</taxon>
        <taxon>Dikarya</taxon>
        <taxon>Ascomycota</taxon>
        <taxon>Saccharomycotina</taxon>
        <taxon>Saccharomycetes</taxon>
        <taxon>Saccharomycetales</taxon>
        <taxon>Saccharomycetaceae</taxon>
        <taxon>Tetrapisispora</taxon>
    </lineage>
</organism>
<dbReference type="GO" id="GO:0003924">
    <property type="term" value="F:GTPase activity"/>
    <property type="evidence" value="ECO:0007669"/>
    <property type="project" value="EnsemblFungi"/>
</dbReference>
<gene>
    <name evidence="14" type="primary">TPHA0A01290</name>
    <name evidence="14" type="ordered locus">TPHA_0A01290</name>
</gene>
<keyword evidence="2" id="KW-0812">Transmembrane</keyword>
<evidence type="ECO:0000256" key="6">
    <source>
        <dbReference type="ARBA" id="ARBA00022989"/>
    </source>
</evidence>
<dbReference type="OrthoDB" id="9984778at2759"/>